<keyword evidence="2" id="KW-1185">Reference proteome</keyword>
<dbReference type="RefSeq" id="WP_269083954.1">
    <property type="nucleotide sequence ID" value="NZ_BBPN01000004.1"/>
</dbReference>
<dbReference type="STRING" id="235985.SAMN05414137_117199"/>
<gene>
    <name evidence="1" type="ORF">SAMN05414137_117199</name>
</gene>
<sequence>MLTLIHPHLARSFSQQKSSELRDRACRAALVRRAARRPQR</sequence>
<dbReference type="EMBL" id="FOAZ01000017">
    <property type="protein sequence ID" value="SEM06238.1"/>
    <property type="molecule type" value="Genomic_DNA"/>
</dbReference>
<accession>A0A1H7VBJ1</accession>
<evidence type="ECO:0000313" key="1">
    <source>
        <dbReference type="EMBL" id="SEM06238.1"/>
    </source>
</evidence>
<dbReference type="Proteomes" id="UP000183015">
    <property type="component" value="Unassembled WGS sequence"/>
</dbReference>
<protein>
    <submittedName>
        <fullName evidence="1">Uncharacterized protein</fullName>
    </submittedName>
</protein>
<organism evidence="1 2">
    <name type="scientific">Streptacidiphilus jiangxiensis</name>
    <dbReference type="NCBI Taxonomy" id="235985"/>
    <lineage>
        <taxon>Bacteria</taxon>
        <taxon>Bacillati</taxon>
        <taxon>Actinomycetota</taxon>
        <taxon>Actinomycetes</taxon>
        <taxon>Kitasatosporales</taxon>
        <taxon>Streptomycetaceae</taxon>
        <taxon>Streptacidiphilus</taxon>
    </lineage>
</organism>
<evidence type="ECO:0000313" key="2">
    <source>
        <dbReference type="Proteomes" id="UP000183015"/>
    </source>
</evidence>
<proteinExistence type="predicted"/>
<dbReference type="AlphaFoldDB" id="A0A1H7VBJ1"/>
<reference evidence="2" key="1">
    <citation type="submission" date="2016-10" db="EMBL/GenBank/DDBJ databases">
        <authorList>
            <person name="Varghese N."/>
        </authorList>
    </citation>
    <scope>NUCLEOTIDE SEQUENCE [LARGE SCALE GENOMIC DNA]</scope>
    <source>
        <strain evidence="2">DSM 45096 / BCRC 16803 / CGMCC 4.1857 / CIP 109030 / JCM 12277 / KCTC 19219 / NBRC 100920 / 33214</strain>
    </source>
</reference>
<name>A0A1H7VBJ1_STRJI</name>